<dbReference type="AlphaFoldDB" id="A0A2H0BER0"/>
<reference evidence="2 3" key="1">
    <citation type="submission" date="2017-09" db="EMBL/GenBank/DDBJ databases">
        <title>Depth-based differentiation of microbial function through sediment-hosted aquifers and enrichment of novel symbionts in the deep terrestrial subsurface.</title>
        <authorList>
            <person name="Probst A.J."/>
            <person name="Ladd B."/>
            <person name="Jarett J.K."/>
            <person name="Geller-Mcgrath D.E."/>
            <person name="Sieber C.M."/>
            <person name="Emerson J.B."/>
            <person name="Anantharaman K."/>
            <person name="Thomas B.C."/>
            <person name="Malmstrom R."/>
            <person name="Stieglmeier M."/>
            <person name="Klingl A."/>
            <person name="Woyke T."/>
            <person name="Ryan C.M."/>
            <person name="Banfield J.F."/>
        </authorList>
    </citation>
    <scope>NUCLEOTIDE SEQUENCE [LARGE SCALE GENOMIC DNA]</scope>
    <source>
        <strain evidence="2">CG22_combo_CG10-13_8_21_14_all_39_12</strain>
    </source>
</reference>
<keyword evidence="1" id="KW-0472">Membrane</keyword>
<dbReference type="Proteomes" id="UP000228495">
    <property type="component" value="Unassembled WGS sequence"/>
</dbReference>
<organism evidence="2 3">
    <name type="scientific">candidate division WWE3 bacterium CG22_combo_CG10-13_8_21_14_all_39_12</name>
    <dbReference type="NCBI Taxonomy" id="1975094"/>
    <lineage>
        <taxon>Bacteria</taxon>
        <taxon>Katanobacteria</taxon>
    </lineage>
</organism>
<proteinExistence type="predicted"/>
<evidence type="ECO:0000313" key="3">
    <source>
        <dbReference type="Proteomes" id="UP000228495"/>
    </source>
</evidence>
<gene>
    <name evidence="2" type="ORF">COX05_05075</name>
</gene>
<feature type="transmembrane region" description="Helical" evidence="1">
    <location>
        <begin position="71"/>
        <end position="95"/>
    </location>
</feature>
<sequence length="229" mass="25628">MDEIRINPHFQDLTLLWIQNIEYTIVSIILFYAYIKNKNKTALPLGLASLAGVIGYSIAGFAHQFYPDNYIIQALASNIVAQIAFYAGYVFLILALIRIKMPRLSQLIVVPIFLYGMLALTPYVVNFSPFEVLADGSIDFKHTFIDDFSQFIFGVILMYGFTKIFFTTYKTIQDKIPALFFGLGFISVLLLPAITASTSGTIAYYLQIGVIFGGMCHIIGLLLSARKNT</sequence>
<feature type="transmembrane region" description="Helical" evidence="1">
    <location>
        <begin position="202"/>
        <end position="223"/>
    </location>
</feature>
<feature type="transmembrane region" description="Helical" evidence="1">
    <location>
        <begin position="42"/>
        <end position="65"/>
    </location>
</feature>
<keyword evidence="1" id="KW-0812">Transmembrane</keyword>
<accession>A0A2H0BER0</accession>
<feature type="transmembrane region" description="Helical" evidence="1">
    <location>
        <begin position="15"/>
        <end position="35"/>
    </location>
</feature>
<protein>
    <submittedName>
        <fullName evidence="2">Uncharacterized protein</fullName>
    </submittedName>
</protein>
<dbReference type="EMBL" id="PCSU01000091">
    <property type="protein sequence ID" value="PIP56069.1"/>
    <property type="molecule type" value="Genomic_DNA"/>
</dbReference>
<comment type="caution">
    <text evidence="2">The sequence shown here is derived from an EMBL/GenBank/DDBJ whole genome shotgun (WGS) entry which is preliminary data.</text>
</comment>
<feature type="transmembrane region" description="Helical" evidence="1">
    <location>
        <begin position="107"/>
        <end position="128"/>
    </location>
</feature>
<name>A0A2H0BER0_UNCKA</name>
<feature type="transmembrane region" description="Helical" evidence="1">
    <location>
        <begin position="178"/>
        <end position="196"/>
    </location>
</feature>
<feature type="transmembrane region" description="Helical" evidence="1">
    <location>
        <begin position="148"/>
        <end position="166"/>
    </location>
</feature>
<evidence type="ECO:0000256" key="1">
    <source>
        <dbReference type="SAM" id="Phobius"/>
    </source>
</evidence>
<evidence type="ECO:0000313" key="2">
    <source>
        <dbReference type="EMBL" id="PIP56069.1"/>
    </source>
</evidence>
<keyword evidence="1" id="KW-1133">Transmembrane helix</keyword>